<evidence type="ECO:0000259" key="2">
    <source>
        <dbReference type="Pfam" id="PF08327"/>
    </source>
</evidence>
<dbReference type="InterPro" id="IPR013538">
    <property type="entry name" value="ASHA1/2-like_C"/>
</dbReference>
<evidence type="ECO:0000313" key="4">
    <source>
        <dbReference type="Proteomes" id="UP000252698"/>
    </source>
</evidence>
<organism evidence="3 4">
    <name type="scientific">Streptomyces atratus</name>
    <dbReference type="NCBI Taxonomy" id="1893"/>
    <lineage>
        <taxon>Bacteria</taxon>
        <taxon>Bacillati</taxon>
        <taxon>Actinomycetota</taxon>
        <taxon>Actinomycetes</taxon>
        <taxon>Kitasatosporales</taxon>
        <taxon>Streptomycetaceae</taxon>
        <taxon>Streptomyces</taxon>
    </lineage>
</organism>
<accession>A0A2Z5JNK7</accession>
<sequence length="153" mass="16559">MELGTIEREIHIDASPAVVFDVVSSPEHLREWWPDEAEFPAVPGGAGRIGFGNFSQGGAWVQFAVVDAVPPRLFSFRWTHDEGEPAAAGNSNLVVFELEPAGTGTLLRMTESGFRERGWGEAKAAAKYAEHVTGWDFYLPRLPAYAAKVGAGA</sequence>
<dbReference type="InterPro" id="IPR023393">
    <property type="entry name" value="START-like_dom_sf"/>
</dbReference>
<evidence type="ECO:0000256" key="1">
    <source>
        <dbReference type="ARBA" id="ARBA00006817"/>
    </source>
</evidence>
<dbReference type="Pfam" id="PF08327">
    <property type="entry name" value="AHSA1"/>
    <property type="match status" value="1"/>
</dbReference>
<dbReference type="KEGG" id="sata:C5746_39160"/>
<dbReference type="AlphaFoldDB" id="A0A2Z5JNK7"/>
<name>A0A2Z5JNK7_STRAR</name>
<comment type="similarity">
    <text evidence="1">Belongs to the AHA1 family.</text>
</comment>
<feature type="domain" description="Activator of Hsp90 ATPase homologue 1/2-like C-terminal" evidence="2">
    <location>
        <begin position="13"/>
        <end position="146"/>
    </location>
</feature>
<dbReference type="EMBL" id="CP027306">
    <property type="protein sequence ID" value="AXE81953.1"/>
    <property type="molecule type" value="Genomic_DNA"/>
</dbReference>
<dbReference type="GeneID" id="95524314"/>
<dbReference type="Proteomes" id="UP000252698">
    <property type="component" value="Chromosome"/>
</dbReference>
<dbReference type="RefSeq" id="WP_114248353.1">
    <property type="nucleotide sequence ID" value="NZ_CP027306.1"/>
</dbReference>
<dbReference type="SUPFAM" id="SSF55961">
    <property type="entry name" value="Bet v1-like"/>
    <property type="match status" value="1"/>
</dbReference>
<evidence type="ECO:0000313" key="3">
    <source>
        <dbReference type="EMBL" id="AXE81953.1"/>
    </source>
</evidence>
<reference evidence="3 4" key="1">
    <citation type="journal article" date="2018" name="Front. Microbiol.">
        <title>Genome Sequencing of Streptomyces atratus SCSIOZH16 and Activation Production of Nocardamine via Metabolic Engineering.</title>
        <authorList>
            <person name="Li Y."/>
            <person name="Zhang C."/>
            <person name="Liu C."/>
            <person name="Ju J."/>
            <person name="Ma J."/>
        </authorList>
    </citation>
    <scope>NUCLEOTIDE SEQUENCE [LARGE SCALE GENOMIC DNA]</scope>
    <source>
        <strain evidence="3 4">SCSIO_ZH16</strain>
    </source>
</reference>
<gene>
    <name evidence="3" type="ORF">C5746_39160</name>
</gene>
<dbReference type="Gene3D" id="3.30.530.20">
    <property type="match status" value="1"/>
</dbReference>
<protein>
    <submittedName>
        <fullName evidence="3">Polyketide cyclase</fullName>
    </submittedName>
</protein>
<proteinExistence type="inferred from homology"/>